<accession>A0A151XFS3</accession>
<organism evidence="1 2">
    <name type="scientific">Mycetomoellerius zeteki</name>
    <dbReference type="NCBI Taxonomy" id="64791"/>
    <lineage>
        <taxon>Eukaryota</taxon>
        <taxon>Metazoa</taxon>
        <taxon>Ecdysozoa</taxon>
        <taxon>Arthropoda</taxon>
        <taxon>Hexapoda</taxon>
        <taxon>Insecta</taxon>
        <taxon>Pterygota</taxon>
        <taxon>Neoptera</taxon>
        <taxon>Endopterygota</taxon>
        <taxon>Hymenoptera</taxon>
        <taxon>Apocrita</taxon>
        <taxon>Aculeata</taxon>
        <taxon>Formicoidea</taxon>
        <taxon>Formicidae</taxon>
        <taxon>Myrmicinae</taxon>
        <taxon>Mycetomoellerius</taxon>
    </lineage>
</organism>
<evidence type="ECO:0000313" key="2">
    <source>
        <dbReference type="Proteomes" id="UP000075809"/>
    </source>
</evidence>
<dbReference type="AlphaFoldDB" id="A0A151XFS3"/>
<evidence type="ECO:0000313" key="1">
    <source>
        <dbReference type="EMBL" id="KYQ59229.1"/>
    </source>
</evidence>
<dbReference type="STRING" id="64791.A0A151XFS3"/>
<reference evidence="1 2" key="1">
    <citation type="submission" date="2015-09" db="EMBL/GenBank/DDBJ databases">
        <title>Trachymyrmex zeteki WGS genome.</title>
        <authorList>
            <person name="Nygaard S."/>
            <person name="Hu H."/>
            <person name="Boomsma J."/>
            <person name="Zhang G."/>
        </authorList>
    </citation>
    <scope>NUCLEOTIDE SEQUENCE [LARGE SCALE GENOMIC DNA]</scope>
    <source>
        <strain evidence="1">Tzet28-1</strain>
        <tissue evidence="1">Whole body</tissue>
    </source>
</reference>
<keyword evidence="2" id="KW-1185">Reference proteome</keyword>
<sequence>MDDGVQNGLQPDQWLSTIEKGEKRASSLGSGALRFIRTRSSIRRELKRQCHRQSISKDVLMKLGTSLSIFEIWKGTKNLCNQVINPREKSTQVYTTSHFRDLTIYQVIDHNNNSTLRKIATLGLYNNVSHRVSQQLYSLTYYFILRKMLSVLLY</sequence>
<proteinExistence type="predicted"/>
<dbReference type="Proteomes" id="UP000075809">
    <property type="component" value="Unassembled WGS sequence"/>
</dbReference>
<dbReference type="EMBL" id="KQ982182">
    <property type="protein sequence ID" value="KYQ59229.1"/>
    <property type="molecule type" value="Genomic_DNA"/>
</dbReference>
<name>A0A151XFS3_9HYME</name>
<protein>
    <submittedName>
        <fullName evidence="1">Uncharacterized protein</fullName>
    </submittedName>
</protein>
<gene>
    <name evidence="1" type="ORF">ALC60_01815</name>
</gene>